<dbReference type="Gene3D" id="3.90.190.10">
    <property type="entry name" value="Protein tyrosine phosphatase superfamily"/>
    <property type="match status" value="1"/>
</dbReference>
<keyword evidence="12" id="KW-0675">Receptor</keyword>
<evidence type="ECO:0000256" key="3">
    <source>
        <dbReference type="ARBA" id="ARBA00022801"/>
    </source>
</evidence>
<keyword evidence="8" id="KW-0812">Transmembrane</keyword>
<keyword evidence="8" id="KW-1133">Transmembrane helix</keyword>
<dbReference type="EMBL" id="LNIX01000001">
    <property type="protein sequence ID" value="OXA63287.1"/>
    <property type="molecule type" value="Genomic_DNA"/>
</dbReference>
<feature type="compositionally biased region" description="Polar residues" evidence="7">
    <location>
        <begin position="1111"/>
        <end position="1121"/>
    </location>
</feature>
<dbReference type="PROSITE" id="PS00383">
    <property type="entry name" value="TYR_PHOSPHATASE_1"/>
    <property type="match status" value="1"/>
</dbReference>
<feature type="compositionally biased region" description="Acidic residues" evidence="7">
    <location>
        <begin position="169"/>
        <end position="179"/>
    </location>
</feature>
<organism evidence="12 13">
    <name type="scientific">Folsomia candida</name>
    <name type="common">Springtail</name>
    <dbReference type="NCBI Taxonomy" id="158441"/>
    <lineage>
        <taxon>Eukaryota</taxon>
        <taxon>Metazoa</taxon>
        <taxon>Ecdysozoa</taxon>
        <taxon>Arthropoda</taxon>
        <taxon>Hexapoda</taxon>
        <taxon>Collembola</taxon>
        <taxon>Entomobryomorpha</taxon>
        <taxon>Isotomoidea</taxon>
        <taxon>Isotomidae</taxon>
        <taxon>Proisotominae</taxon>
        <taxon>Folsomia</taxon>
    </lineage>
</organism>
<dbReference type="PANTHER" id="PTHR46198:SF4">
    <property type="entry name" value="PROTEIN-TYROSINE-PHOSPHATASE"/>
    <property type="match status" value="1"/>
</dbReference>
<dbReference type="GO" id="GO:0007165">
    <property type="term" value="P:signal transduction"/>
    <property type="evidence" value="ECO:0007669"/>
    <property type="project" value="TreeGrafter"/>
</dbReference>
<dbReference type="SUPFAM" id="SSF52799">
    <property type="entry name" value="(Phosphotyrosine protein) phosphatases II"/>
    <property type="match status" value="1"/>
</dbReference>
<dbReference type="STRING" id="158441.A0A226F1H7"/>
<feature type="region of interest" description="Disordered" evidence="7">
    <location>
        <begin position="600"/>
        <end position="621"/>
    </location>
</feature>
<protein>
    <recommendedName>
        <fullName evidence="1">protein-tyrosine-phosphatase</fullName>
        <ecNumber evidence="1">3.1.3.48</ecNumber>
    </recommendedName>
</protein>
<reference evidence="12 13" key="1">
    <citation type="submission" date="2015-12" db="EMBL/GenBank/DDBJ databases">
        <title>The genome of Folsomia candida.</title>
        <authorList>
            <person name="Faddeeva A."/>
            <person name="Derks M.F."/>
            <person name="Anvar Y."/>
            <person name="Smit S."/>
            <person name="Van Straalen N."/>
            <person name="Roelofs D."/>
        </authorList>
    </citation>
    <scope>NUCLEOTIDE SEQUENCE [LARGE SCALE GENOMIC DNA]</scope>
    <source>
        <strain evidence="12 13">VU population</strain>
        <tissue evidence="12">Whole body</tissue>
    </source>
</reference>
<feature type="compositionally biased region" description="Polar residues" evidence="7">
    <location>
        <begin position="195"/>
        <end position="208"/>
    </location>
</feature>
<feature type="compositionally biased region" description="Low complexity" evidence="7">
    <location>
        <begin position="666"/>
        <end position="676"/>
    </location>
</feature>
<keyword evidence="4" id="KW-0904">Protein phosphatase</keyword>
<evidence type="ECO:0000256" key="8">
    <source>
        <dbReference type="SAM" id="Phobius"/>
    </source>
</evidence>
<evidence type="ECO:0000256" key="9">
    <source>
        <dbReference type="SAM" id="SignalP"/>
    </source>
</evidence>
<evidence type="ECO:0000256" key="5">
    <source>
        <dbReference type="PIRSR" id="PIRSR608356-50"/>
    </source>
</evidence>
<keyword evidence="2" id="KW-0597">Phosphoprotein</keyword>
<feature type="compositionally biased region" description="Basic and acidic residues" evidence="7">
    <location>
        <begin position="552"/>
        <end position="566"/>
    </location>
</feature>
<feature type="compositionally biased region" description="Polar residues" evidence="7">
    <location>
        <begin position="78"/>
        <end position="91"/>
    </location>
</feature>
<keyword evidence="13" id="KW-1185">Reference proteome</keyword>
<feature type="region of interest" description="Disordered" evidence="7">
    <location>
        <begin position="53"/>
        <end position="208"/>
    </location>
</feature>
<keyword evidence="3" id="KW-0378">Hydrolase</keyword>
<evidence type="ECO:0000259" key="10">
    <source>
        <dbReference type="PROSITE" id="PS50055"/>
    </source>
</evidence>
<dbReference type="GO" id="GO:0048666">
    <property type="term" value="P:neuron development"/>
    <property type="evidence" value="ECO:0007669"/>
    <property type="project" value="UniProtKB-ARBA"/>
</dbReference>
<evidence type="ECO:0000313" key="13">
    <source>
        <dbReference type="Proteomes" id="UP000198287"/>
    </source>
</evidence>
<dbReference type="InterPro" id="IPR029021">
    <property type="entry name" value="Prot-tyrosine_phosphatase-like"/>
</dbReference>
<feature type="compositionally biased region" description="Basic and acidic residues" evidence="7">
    <location>
        <begin position="515"/>
        <end position="537"/>
    </location>
</feature>
<dbReference type="PROSITE" id="PS50055">
    <property type="entry name" value="TYR_PHOSPHATASE_PTP"/>
    <property type="match status" value="1"/>
</dbReference>
<keyword evidence="8" id="KW-0472">Membrane</keyword>
<evidence type="ECO:0000256" key="1">
    <source>
        <dbReference type="ARBA" id="ARBA00013064"/>
    </source>
</evidence>
<proteinExistence type="predicted"/>
<feature type="binding site" evidence="6">
    <location>
        <position position="1595"/>
    </location>
    <ligand>
        <name>substrate</name>
    </ligand>
</feature>
<feature type="binding site" evidence="6">
    <location>
        <position position="1519"/>
    </location>
    <ligand>
        <name>substrate</name>
    </ligand>
</feature>
<feature type="signal peptide" evidence="9">
    <location>
        <begin position="1"/>
        <end position="37"/>
    </location>
</feature>
<dbReference type="GO" id="GO:0030054">
    <property type="term" value="C:cell junction"/>
    <property type="evidence" value="ECO:0007669"/>
    <property type="project" value="TreeGrafter"/>
</dbReference>
<dbReference type="InterPro" id="IPR000387">
    <property type="entry name" value="Tyr_Pase_dom"/>
</dbReference>
<feature type="compositionally biased region" description="Polar residues" evidence="7">
    <location>
        <begin position="1161"/>
        <end position="1177"/>
    </location>
</feature>
<accession>A0A226F1H7</accession>
<feature type="compositionally biased region" description="Low complexity" evidence="7">
    <location>
        <begin position="477"/>
        <end position="490"/>
    </location>
</feature>
<dbReference type="GO" id="GO:0004725">
    <property type="term" value="F:protein tyrosine phosphatase activity"/>
    <property type="evidence" value="ECO:0007669"/>
    <property type="project" value="UniProtKB-EC"/>
</dbReference>
<feature type="binding site" evidence="6">
    <location>
        <begin position="1549"/>
        <end position="1555"/>
    </location>
    <ligand>
        <name>substrate</name>
    </ligand>
</feature>
<feature type="compositionally biased region" description="Basic and acidic residues" evidence="7">
    <location>
        <begin position="1142"/>
        <end position="1160"/>
    </location>
</feature>
<evidence type="ECO:0000256" key="6">
    <source>
        <dbReference type="PIRSR" id="PIRSR608356-51"/>
    </source>
</evidence>
<dbReference type="InterPro" id="IPR008356">
    <property type="entry name" value="Tyr_Pase_KIM-con"/>
</dbReference>
<dbReference type="PROSITE" id="PS50056">
    <property type="entry name" value="TYR_PHOSPHATASE_2"/>
    <property type="match status" value="1"/>
</dbReference>
<sequence>MGPRQGRDRSTISVRRHWMANLAVSLLLLTLVQISSCDSFQISSGRILRTRLSRRDTNPPFPVYSDEAESRQTDDDIVTTSTVAPGGSQSLEGGHSGNSESQQASSQEEDETTTTIKPSQKSSHVNSLLRRKLNITSPTTTSSTTQKPPKFSEELDQEVQPTQYVSSSWEDDDQDSPEESEARTHSALPSPVPTHPSQTMRTPTTPFSSILMNKTSRHYATSSNSNNHNANMNLFRRNNSNNQNNNAVITNSVRDSESERNNANNTNLNVGSTTLRGIRPTTSVIQFNPSTYNRVVKRRKITSILGRNRNGAVDFEAPQTTVETIGDELSTATDPLDEDFLVDAAATTLRTVTLVGHQNGSRAIAGFSKKGPVRVVTKTRPKPIIIRDHDAYFRNLTTETAPTTENVLFDMEEDTQSPTASLQNNNVLVDHNPHNNNNIKVRKVKVTMSRRPGPGVVGVVTSDIPVQAVTFSTTTEHVTPVTSTTPSPVVQPEANNEAPLNAIRPSPASSTPEEFTSRRVYKEEYGIQRDTYQHGDEDGFPSTLESEDDHDDDHNHEGSGDFHHNGSREMEVDATTEHYSVHIPTNPGYNDARFGNFKFEGSSAGGDEPHDGSSPRVGHNHVRVSTPKYRDYFSEVPTAGGNQGEHVDSHNTDNLNHLYVHAHNGSGSSHNLSLGSDESINPSPSPPHIEPSVTVTVTKTLAHHEDIITTTPSYNITNVEFQIPAPVVEANTHSLNDHSSSSTTISTPILPLTTVMDKVAAPQVTNSVEEHNNSQSEVRPSTNITASTTGPKISSKDATSVFYTKVQEPHFTSSSYEFSTTREYSYTSQSNDEDDDDEHHHSHNHDHQQHDLSSPHPPEDSAAESQTHVLNRNSTTGLSFAPSPTPFYPTLDNNTTTKMSTTSTTFTTTAAASPSSQIPIIVPRNSTSVTKPETTSPSSSEHEIEHNFPEISHNDIESHGKNESSSVVPKDKVHPLTKDLPKVVVPALYQVPVLVKMELRVAQTMFCSNLNNFKEMIVFVYGGRKSGVVGPDQIVVYIEPNCTSSSDIIVPPTEDPSQKANVSTVVPALKSTLPTLPTITTTAIATTTGATTPKISPSIGKNESSSDEKQITSFPQNSSDVVTPKPENKTVSLRRRRRRRSERGESLILDKRKSLEDGEGTRTTGNGSGFNLPQSPGEKNSAEYVSVYFYVKDKLGNYDQELTMSFYEFWNESQNGTSGKNESMFQGVFYQRVKKVDMVSASQLISSEDNERIIAAIAIASIAATCLFLIGILLLVLRHRQSQTKFAKRCTPVTLDDYSLDNISFSNSFRRKQRLRGSKRSYTNAAFDDPTAPSRVVNLSTLHSALTDIAGLDAEFRAIPSVSPTLDDIPQGAESKNRYANVIPMPDTRVLLTFQEEQPNSDYINANFVRGQNGEPKRYIVTQGPLEETVVDFWRMVWEQQVRVIFMLTDFAEAGHSKCAEYYPRSETIDCSQLHGDFQVTLEKRDATDNCITSYIVIKDMERNLRRDVIHLWYHSWPDKGVPPTAKTVDFLLKSRKFTKEPTPVVVHCSPGTGRSGTIVACDIAMKEFELQQKGTADIPRLVGRLRQDRAGSVQTKEQYLHIYETLHYYATRYAATQMEPIGAVP</sequence>
<dbReference type="InterPro" id="IPR000242">
    <property type="entry name" value="PTP_cat"/>
</dbReference>
<feature type="region of interest" description="Disordered" evidence="7">
    <location>
        <begin position="953"/>
        <end position="972"/>
    </location>
</feature>
<dbReference type="InterPro" id="IPR016130">
    <property type="entry name" value="Tyr_Pase_AS"/>
</dbReference>
<feature type="region of interest" description="Disordered" evidence="7">
    <location>
        <begin position="766"/>
        <end position="795"/>
    </location>
</feature>
<dbReference type="SMART" id="SM00404">
    <property type="entry name" value="PTPc_motif"/>
    <property type="match status" value="1"/>
</dbReference>
<dbReference type="SMART" id="SM00194">
    <property type="entry name" value="PTPc"/>
    <property type="match status" value="1"/>
</dbReference>
<feature type="region of interest" description="Disordered" evidence="7">
    <location>
        <begin position="813"/>
        <end position="900"/>
    </location>
</feature>
<dbReference type="CDD" id="cd00047">
    <property type="entry name" value="PTPc"/>
    <property type="match status" value="1"/>
</dbReference>
<gene>
    <name evidence="12" type="ORF">Fcan01_02986</name>
</gene>
<dbReference type="OrthoDB" id="5794147at2759"/>
<feature type="region of interest" description="Disordered" evidence="7">
    <location>
        <begin position="477"/>
        <end position="566"/>
    </location>
</feature>
<dbReference type="EC" id="3.1.3.48" evidence="1"/>
<dbReference type="GO" id="GO:0019901">
    <property type="term" value="F:protein kinase binding"/>
    <property type="evidence" value="ECO:0007669"/>
    <property type="project" value="TreeGrafter"/>
</dbReference>
<name>A0A226F1H7_FOLCA</name>
<feature type="domain" description="Tyrosine specific protein phosphatases" evidence="11">
    <location>
        <begin position="1529"/>
        <end position="1601"/>
    </location>
</feature>
<evidence type="ECO:0000256" key="4">
    <source>
        <dbReference type="ARBA" id="ARBA00022912"/>
    </source>
</evidence>
<feature type="compositionally biased region" description="Basic residues" evidence="7">
    <location>
        <begin position="1132"/>
        <end position="1141"/>
    </location>
</feature>
<evidence type="ECO:0000256" key="7">
    <source>
        <dbReference type="SAM" id="MobiDB-lite"/>
    </source>
</evidence>
<feature type="compositionally biased region" description="Polar residues" evidence="7">
    <location>
        <begin position="863"/>
        <end position="878"/>
    </location>
</feature>
<feature type="active site" description="Phosphocysteine intermediate" evidence="5">
    <location>
        <position position="1549"/>
    </location>
</feature>
<dbReference type="InterPro" id="IPR003595">
    <property type="entry name" value="Tyr_Pase_cat"/>
</dbReference>
<evidence type="ECO:0000259" key="11">
    <source>
        <dbReference type="PROSITE" id="PS50056"/>
    </source>
</evidence>
<dbReference type="GO" id="GO:0005829">
    <property type="term" value="C:cytosol"/>
    <property type="evidence" value="ECO:0007669"/>
    <property type="project" value="TreeGrafter"/>
</dbReference>
<feature type="domain" description="Tyrosine-protein phosphatase" evidence="10">
    <location>
        <begin position="1376"/>
        <end position="1610"/>
    </location>
</feature>
<evidence type="ECO:0000256" key="2">
    <source>
        <dbReference type="ARBA" id="ARBA00022553"/>
    </source>
</evidence>
<dbReference type="PANTHER" id="PTHR46198">
    <property type="entry name" value="PROTEIN-TYROSINE-PHOSPHATASE"/>
    <property type="match status" value="1"/>
</dbReference>
<dbReference type="Proteomes" id="UP000198287">
    <property type="component" value="Unassembled WGS sequence"/>
</dbReference>
<evidence type="ECO:0000313" key="12">
    <source>
        <dbReference type="EMBL" id="OXA63287.1"/>
    </source>
</evidence>
<comment type="caution">
    <text evidence="12">The sequence shown here is derived from an EMBL/GenBank/DDBJ whole genome shotgun (WGS) entry which is preliminary data.</text>
</comment>
<feature type="compositionally biased region" description="Low complexity" evidence="7">
    <location>
        <begin position="136"/>
        <end position="145"/>
    </location>
</feature>
<feature type="compositionally biased region" description="Polar residues" evidence="7">
    <location>
        <begin position="261"/>
        <end position="274"/>
    </location>
</feature>
<dbReference type="GO" id="GO:0005886">
    <property type="term" value="C:plasma membrane"/>
    <property type="evidence" value="ECO:0007669"/>
    <property type="project" value="TreeGrafter"/>
</dbReference>
<feature type="region of interest" description="Disordered" evidence="7">
    <location>
        <begin position="253"/>
        <end position="274"/>
    </location>
</feature>
<dbReference type="PRINTS" id="PR00700">
    <property type="entry name" value="PRTYPHPHTASE"/>
</dbReference>
<feature type="region of interest" description="Disordered" evidence="7">
    <location>
        <begin position="666"/>
        <end position="689"/>
    </location>
</feature>
<feature type="chain" id="PRO_5012217753" description="protein-tyrosine-phosphatase" evidence="9">
    <location>
        <begin position="38"/>
        <end position="1626"/>
    </location>
</feature>
<feature type="transmembrane region" description="Helical" evidence="8">
    <location>
        <begin position="1253"/>
        <end position="1277"/>
    </location>
</feature>
<keyword evidence="9" id="KW-0732">Signal</keyword>
<feature type="region of interest" description="Disordered" evidence="7">
    <location>
        <begin position="1090"/>
        <end position="1177"/>
    </location>
</feature>
<feature type="compositionally biased region" description="Basic and acidic residues" evidence="7">
    <location>
        <begin position="953"/>
        <end position="962"/>
    </location>
</feature>
<dbReference type="Pfam" id="PF00102">
    <property type="entry name" value="Y_phosphatase"/>
    <property type="match status" value="1"/>
</dbReference>
<feature type="compositionally biased region" description="Polar residues" evidence="7">
    <location>
        <begin position="813"/>
        <end position="827"/>
    </location>
</feature>
<feature type="compositionally biased region" description="Polar residues" evidence="7">
    <location>
        <begin position="116"/>
        <end position="126"/>
    </location>
</feature>